<dbReference type="KEGG" id="ccos:Pan44_23040"/>
<dbReference type="EMBL" id="CP036271">
    <property type="protein sequence ID" value="QDT54276.1"/>
    <property type="molecule type" value="Genomic_DNA"/>
</dbReference>
<comment type="subcellular location">
    <subcellularLocation>
        <location evidence="1">Cell membrane</location>
        <topology evidence="1">Multi-pass membrane protein</topology>
    </subcellularLocation>
</comment>
<dbReference type="Proteomes" id="UP000315700">
    <property type="component" value="Chromosome"/>
</dbReference>
<feature type="transmembrane region" description="Helical" evidence="6">
    <location>
        <begin position="599"/>
        <end position="622"/>
    </location>
</feature>
<feature type="transmembrane region" description="Helical" evidence="6">
    <location>
        <begin position="359"/>
        <end position="382"/>
    </location>
</feature>
<feature type="domain" description="SSD" evidence="7">
    <location>
        <begin position="645"/>
        <end position="754"/>
    </location>
</feature>
<feature type="domain" description="SSD" evidence="7">
    <location>
        <begin position="267"/>
        <end position="380"/>
    </location>
</feature>
<evidence type="ECO:0000313" key="9">
    <source>
        <dbReference type="Proteomes" id="UP000315700"/>
    </source>
</evidence>
<dbReference type="PANTHER" id="PTHR33406">
    <property type="entry name" value="MEMBRANE PROTEIN MJ1562-RELATED"/>
    <property type="match status" value="1"/>
</dbReference>
<feature type="transmembrane region" description="Helical" evidence="6">
    <location>
        <begin position="655"/>
        <end position="676"/>
    </location>
</feature>
<dbReference type="GO" id="GO:0005886">
    <property type="term" value="C:plasma membrane"/>
    <property type="evidence" value="ECO:0007669"/>
    <property type="project" value="UniProtKB-SubCell"/>
</dbReference>
<evidence type="ECO:0000256" key="2">
    <source>
        <dbReference type="ARBA" id="ARBA00022475"/>
    </source>
</evidence>
<keyword evidence="2" id="KW-1003">Cell membrane</keyword>
<keyword evidence="5 6" id="KW-0472">Membrane</keyword>
<evidence type="ECO:0000256" key="3">
    <source>
        <dbReference type="ARBA" id="ARBA00022692"/>
    </source>
</evidence>
<feature type="transmembrane region" description="Helical" evidence="6">
    <location>
        <begin position="254"/>
        <end position="274"/>
    </location>
</feature>
<feature type="transmembrane region" description="Helical" evidence="6">
    <location>
        <begin position="229"/>
        <end position="247"/>
    </location>
</feature>
<dbReference type="PANTHER" id="PTHR33406:SF12">
    <property type="entry name" value="BLR2997 PROTEIN"/>
    <property type="match status" value="1"/>
</dbReference>
<evidence type="ECO:0000256" key="1">
    <source>
        <dbReference type="ARBA" id="ARBA00004651"/>
    </source>
</evidence>
<evidence type="ECO:0000256" key="6">
    <source>
        <dbReference type="SAM" id="Phobius"/>
    </source>
</evidence>
<dbReference type="PROSITE" id="PS50156">
    <property type="entry name" value="SSD"/>
    <property type="match status" value="2"/>
</dbReference>
<feature type="transmembrane region" description="Helical" evidence="6">
    <location>
        <begin position="326"/>
        <end position="347"/>
    </location>
</feature>
<sequence length="767" mass="83629">MSRFFDRFIVWTVDHRLLVTLFILAMSGLAAVGYVSPESVRTWFQPTSAAPEARTRSSARATREAPPNVEPISLSNSDAVLVVRSDSDQLFTPAGARALRQIVADLESLDYVRSILWMDEIPVLNIFGLQEPLFPRAEASERRFAAARENALAHPLIGGQLLSDDGRTLLLLVKFDWLFLQSDDDCTSGLRQVAESTAAKHPGLDLSFQVTGRAPITLTLLRTHRENQARYQIIGYSVVVLMAIVLFRGIRAVLIVSLAPCVGVFWSLGFLRFFDLQDNPFNDVLLPVMLSLVGLTDGVHLMVEIRRQSAAGLNGREAARTALRKVGFACLLTSLTTAIGFGSLILAHHEVVQEFGWSSMLGVILMFLAVITVIPLACSTWLGRGVHIGHERGLIDRNLLHIGGIIDFVLARAKGISGLAIVITALLTGVSLTLRPDERMANSLPGRSEASIAMQHIDQAFGGLEFSSVQIHWSDAVPADSPEVLIAVTKVDDLLRGESLIGHPLSIRNLLDALPGEGEPEERMSMLELLPPPLKRAFYTPENRAATVSFRVQDLGIARYGPVFERIEDGLRQIAAAHPGFTFDLTGSAVSRWRNLFQIVMDLASSLGSAAVIIFCTLGLAYRSLRLGLISIIPNVFPLAVTGTFLVLAGQSLEIVSVCAFTVCLGIAVDDTIHFLTRFQEERPHAASDHDAIRRAFIGAGTGMIMTTLVLVAGFLTVIFSDMREQRVFAIMGALTLIAALIGDLLLLPALLLRYAPSRGDRTRSPL</sequence>
<dbReference type="InterPro" id="IPR000731">
    <property type="entry name" value="SSD"/>
</dbReference>
<keyword evidence="3 6" id="KW-0812">Transmembrane</keyword>
<feature type="transmembrane region" description="Helical" evidence="6">
    <location>
        <begin position="416"/>
        <end position="434"/>
    </location>
</feature>
<evidence type="ECO:0000313" key="8">
    <source>
        <dbReference type="EMBL" id="QDT54276.1"/>
    </source>
</evidence>
<reference evidence="8 9" key="1">
    <citation type="submission" date="2019-02" db="EMBL/GenBank/DDBJ databases">
        <title>Deep-cultivation of Planctomycetes and their phenomic and genomic characterization uncovers novel biology.</title>
        <authorList>
            <person name="Wiegand S."/>
            <person name="Jogler M."/>
            <person name="Boedeker C."/>
            <person name="Pinto D."/>
            <person name="Vollmers J."/>
            <person name="Rivas-Marin E."/>
            <person name="Kohn T."/>
            <person name="Peeters S.H."/>
            <person name="Heuer A."/>
            <person name="Rast P."/>
            <person name="Oberbeckmann S."/>
            <person name="Bunk B."/>
            <person name="Jeske O."/>
            <person name="Meyerdierks A."/>
            <person name="Storesund J.E."/>
            <person name="Kallscheuer N."/>
            <person name="Luecker S."/>
            <person name="Lage O.M."/>
            <person name="Pohl T."/>
            <person name="Merkel B.J."/>
            <person name="Hornburger P."/>
            <person name="Mueller R.-W."/>
            <person name="Bruemmer F."/>
            <person name="Labrenz M."/>
            <person name="Spormann A.M."/>
            <person name="Op den Camp H."/>
            <person name="Overmann J."/>
            <person name="Amann R."/>
            <person name="Jetten M.S.M."/>
            <person name="Mascher T."/>
            <person name="Medema M.H."/>
            <person name="Devos D.P."/>
            <person name="Kaster A.-K."/>
            <person name="Ovreas L."/>
            <person name="Rohde M."/>
            <person name="Galperin M.Y."/>
            <person name="Jogler C."/>
        </authorList>
    </citation>
    <scope>NUCLEOTIDE SEQUENCE [LARGE SCALE GENOMIC DNA]</scope>
    <source>
        <strain evidence="8 9">Pan44</strain>
    </source>
</reference>
<evidence type="ECO:0000256" key="4">
    <source>
        <dbReference type="ARBA" id="ARBA00022989"/>
    </source>
</evidence>
<feature type="transmembrane region" description="Helical" evidence="6">
    <location>
        <begin position="628"/>
        <end position="648"/>
    </location>
</feature>
<evidence type="ECO:0000259" key="7">
    <source>
        <dbReference type="PROSITE" id="PS50156"/>
    </source>
</evidence>
<accession>A0A517SDS4</accession>
<feature type="transmembrane region" description="Helical" evidence="6">
    <location>
        <begin position="728"/>
        <end position="752"/>
    </location>
</feature>
<organism evidence="8 9">
    <name type="scientific">Caulifigura coniformis</name>
    <dbReference type="NCBI Taxonomy" id="2527983"/>
    <lineage>
        <taxon>Bacteria</taxon>
        <taxon>Pseudomonadati</taxon>
        <taxon>Planctomycetota</taxon>
        <taxon>Planctomycetia</taxon>
        <taxon>Planctomycetales</taxon>
        <taxon>Planctomycetaceae</taxon>
        <taxon>Caulifigura</taxon>
    </lineage>
</organism>
<dbReference type="RefSeq" id="WP_231754293.1">
    <property type="nucleotide sequence ID" value="NZ_CP036271.1"/>
</dbReference>
<keyword evidence="9" id="KW-1185">Reference proteome</keyword>
<protein>
    <submittedName>
        <fullName evidence="8">Multidrug efflux system subunit MdtC</fullName>
    </submittedName>
</protein>
<dbReference type="Pfam" id="PF03176">
    <property type="entry name" value="MMPL"/>
    <property type="match status" value="2"/>
</dbReference>
<evidence type="ECO:0000256" key="5">
    <source>
        <dbReference type="ARBA" id="ARBA00023136"/>
    </source>
</evidence>
<dbReference type="AlphaFoldDB" id="A0A517SDS4"/>
<feature type="transmembrane region" description="Helical" evidence="6">
    <location>
        <begin position="696"/>
        <end position="721"/>
    </location>
</feature>
<keyword evidence="4 6" id="KW-1133">Transmembrane helix</keyword>
<dbReference type="InterPro" id="IPR050545">
    <property type="entry name" value="Mycobact_MmpL"/>
</dbReference>
<proteinExistence type="predicted"/>
<feature type="transmembrane region" description="Helical" evidence="6">
    <location>
        <begin position="286"/>
        <end position="305"/>
    </location>
</feature>
<name>A0A517SDS4_9PLAN</name>
<dbReference type="SUPFAM" id="SSF82866">
    <property type="entry name" value="Multidrug efflux transporter AcrB transmembrane domain"/>
    <property type="match status" value="2"/>
</dbReference>
<dbReference type="InterPro" id="IPR004869">
    <property type="entry name" value="MMPL_dom"/>
</dbReference>
<gene>
    <name evidence="8" type="ORF">Pan44_23040</name>
</gene>
<dbReference type="InParanoid" id="A0A517SDS4"/>
<dbReference type="Gene3D" id="1.20.1640.10">
    <property type="entry name" value="Multidrug efflux transporter AcrB transmembrane domain"/>
    <property type="match status" value="2"/>
</dbReference>